<dbReference type="Proteomes" id="UP000694620">
    <property type="component" value="Chromosome 1"/>
</dbReference>
<protein>
    <submittedName>
        <fullName evidence="9">Uncharacterized protein</fullName>
    </submittedName>
</protein>
<evidence type="ECO:0000256" key="6">
    <source>
        <dbReference type="ARBA" id="ARBA00023212"/>
    </source>
</evidence>
<evidence type="ECO:0000256" key="4">
    <source>
        <dbReference type="ARBA" id="ARBA00022794"/>
    </source>
</evidence>
<dbReference type="GO" id="GO:1905349">
    <property type="term" value="P:ciliary transition zone assembly"/>
    <property type="evidence" value="ECO:0007669"/>
    <property type="project" value="TreeGrafter"/>
</dbReference>
<evidence type="ECO:0000256" key="5">
    <source>
        <dbReference type="ARBA" id="ARBA00023054"/>
    </source>
</evidence>
<dbReference type="PANTHER" id="PTHR18879:SF20">
    <property type="entry name" value="CENTROSOMAL PROTEIN OF 290 KDA"/>
    <property type="match status" value="1"/>
</dbReference>
<dbReference type="GeneTree" id="ENSGT00730000111039"/>
<name>A0A8C4SE03_ERPCA</name>
<reference evidence="9" key="2">
    <citation type="submission" date="2025-08" db="UniProtKB">
        <authorList>
            <consortium name="Ensembl"/>
        </authorList>
    </citation>
    <scope>IDENTIFICATION</scope>
</reference>
<evidence type="ECO:0000313" key="9">
    <source>
        <dbReference type="Ensembl" id="ENSECRP00000015903.1"/>
    </source>
</evidence>
<dbReference type="GO" id="GO:0097711">
    <property type="term" value="P:ciliary basal body-plasma membrane docking"/>
    <property type="evidence" value="ECO:0007669"/>
    <property type="project" value="TreeGrafter"/>
</dbReference>
<keyword evidence="10" id="KW-1185">Reference proteome</keyword>
<reference evidence="9" key="1">
    <citation type="submission" date="2021-06" db="EMBL/GenBank/DDBJ databases">
        <authorList>
            <consortium name="Wellcome Sanger Institute Data Sharing"/>
        </authorList>
    </citation>
    <scope>NUCLEOTIDE SEQUENCE [LARGE SCALE GENOMIC DNA]</scope>
</reference>
<dbReference type="GO" id="GO:0035869">
    <property type="term" value="C:ciliary transition zone"/>
    <property type="evidence" value="ECO:0007669"/>
    <property type="project" value="TreeGrafter"/>
</dbReference>
<dbReference type="GO" id="GO:0034451">
    <property type="term" value="C:centriolar satellite"/>
    <property type="evidence" value="ECO:0007669"/>
    <property type="project" value="TreeGrafter"/>
</dbReference>
<dbReference type="GO" id="GO:0001822">
    <property type="term" value="P:kidney development"/>
    <property type="evidence" value="ECO:0007669"/>
    <property type="project" value="TreeGrafter"/>
</dbReference>
<dbReference type="GO" id="GO:1905515">
    <property type="term" value="P:non-motile cilium assembly"/>
    <property type="evidence" value="ECO:0007669"/>
    <property type="project" value="TreeGrafter"/>
</dbReference>
<comment type="subcellular location">
    <subcellularLocation>
        <location evidence="1">Cytoplasm</location>
        <location evidence="1">Cytoskeleton</location>
        <location evidence="1">Cilium basal body</location>
    </subcellularLocation>
    <subcellularLocation>
        <location evidence="2">Cytoplasm</location>
        <location evidence="2">Cytoskeleton</location>
        <location evidence="2">Microtubule organizing center</location>
        <location evidence="2">Centrosome</location>
    </subcellularLocation>
</comment>
<dbReference type="GO" id="GO:0043010">
    <property type="term" value="P:camera-type eye development"/>
    <property type="evidence" value="ECO:0007669"/>
    <property type="project" value="TreeGrafter"/>
</dbReference>
<evidence type="ECO:0000313" key="10">
    <source>
        <dbReference type="Proteomes" id="UP000694620"/>
    </source>
</evidence>
<dbReference type="Ensembl" id="ENSECRT00000016186.1">
    <property type="protein sequence ID" value="ENSECRP00000015903.1"/>
    <property type="gene ID" value="ENSECRG00000010606.1"/>
</dbReference>
<keyword evidence="4" id="KW-0970">Cilium biogenesis/degradation</keyword>
<keyword evidence="5 8" id="KW-0175">Coiled coil</keyword>
<keyword evidence="7" id="KW-0966">Cell projection</keyword>
<organism evidence="9 10">
    <name type="scientific">Erpetoichthys calabaricus</name>
    <name type="common">Rope fish</name>
    <name type="synonym">Calamoichthys calabaricus</name>
    <dbReference type="NCBI Taxonomy" id="27687"/>
    <lineage>
        <taxon>Eukaryota</taxon>
        <taxon>Metazoa</taxon>
        <taxon>Chordata</taxon>
        <taxon>Craniata</taxon>
        <taxon>Vertebrata</taxon>
        <taxon>Euteleostomi</taxon>
        <taxon>Actinopterygii</taxon>
        <taxon>Polypteriformes</taxon>
        <taxon>Polypteridae</taxon>
        <taxon>Erpetoichthys</taxon>
    </lineage>
</organism>
<feature type="coiled-coil region" evidence="8">
    <location>
        <begin position="22"/>
        <end position="87"/>
    </location>
</feature>
<accession>A0A8C4SE03</accession>
<evidence type="ECO:0000256" key="1">
    <source>
        <dbReference type="ARBA" id="ARBA00004120"/>
    </source>
</evidence>
<keyword evidence="6" id="KW-0206">Cytoskeleton</keyword>
<sequence length="164" mass="19024">MAAFKIASLQKALDGSVPSVELERVNNQYSDLTIRYRDLLQKDNLLVQKAVSLEHLESENTVLRKHIDRLNKELEITKEKLHTLEQAWEEINSLGVDSMNKAANVITKGDLSVSKKMTMLEMKELNERQRADHAHEMYDCLRNTLKKVEERNCELENKFVNVSR</sequence>
<evidence type="ECO:0000256" key="8">
    <source>
        <dbReference type="SAM" id="Coils"/>
    </source>
</evidence>
<dbReference type="InterPro" id="IPR026201">
    <property type="entry name" value="Cep290"/>
</dbReference>
<dbReference type="PANTHER" id="PTHR18879">
    <property type="entry name" value="CENTROSOMAL PROTEIN OF 290 KDA"/>
    <property type="match status" value="1"/>
</dbReference>
<evidence type="ECO:0000256" key="7">
    <source>
        <dbReference type="ARBA" id="ARBA00023273"/>
    </source>
</evidence>
<keyword evidence="3" id="KW-0963">Cytoplasm</keyword>
<evidence type="ECO:0000256" key="3">
    <source>
        <dbReference type="ARBA" id="ARBA00022490"/>
    </source>
</evidence>
<proteinExistence type="predicted"/>
<dbReference type="AlphaFoldDB" id="A0A8C4SE03"/>
<evidence type="ECO:0000256" key="2">
    <source>
        <dbReference type="ARBA" id="ARBA00004300"/>
    </source>
</evidence>
<reference evidence="9" key="3">
    <citation type="submission" date="2025-09" db="UniProtKB">
        <authorList>
            <consortium name="Ensembl"/>
        </authorList>
    </citation>
    <scope>IDENTIFICATION</scope>
</reference>